<dbReference type="Pfam" id="PF03572">
    <property type="entry name" value="Peptidase_S41"/>
    <property type="match status" value="1"/>
</dbReference>
<dbReference type="GO" id="GO:0004175">
    <property type="term" value="F:endopeptidase activity"/>
    <property type="evidence" value="ECO:0007669"/>
    <property type="project" value="TreeGrafter"/>
</dbReference>
<dbReference type="PANTHER" id="PTHR32060">
    <property type="entry name" value="TAIL-SPECIFIC PROTEASE"/>
    <property type="match status" value="1"/>
</dbReference>
<dbReference type="Pfam" id="PF07087">
    <property type="entry name" value="DUF1353"/>
    <property type="match status" value="1"/>
</dbReference>
<evidence type="ECO:0000256" key="1">
    <source>
        <dbReference type="SAM" id="MobiDB-lite"/>
    </source>
</evidence>
<evidence type="ECO:0000313" key="4">
    <source>
        <dbReference type="Proteomes" id="UP000005459"/>
    </source>
</evidence>
<dbReference type="SUPFAM" id="SSF52096">
    <property type="entry name" value="ClpP/crotonase"/>
    <property type="match status" value="1"/>
</dbReference>
<dbReference type="InterPro" id="IPR029045">
    <property type="entry name" value="ClpP/crotonase-like_dom_sf"/>
</dbReference>
<dbReference type="InterPro" id="IPR005151">
    <property type="entry name" value="Tail-specific_protease"/>
</dbReference>
<sequence>MSQFGTFEGEVVVQWLTHGGDDRDMKLLEAFAFIDPNGKRWVAPEGSVVNGASIPSALWATVGPPFVGDYRRATVIHDVGCDEKTATHEEVHRTFYFAMRADGVGWLKATTMYQAVKQFGPKWDLNSGAVSQRRSPSVAEMASFLDAARQAAEEIGEEGGLEAVERRTGQILRSPAERRSSPEPRVTAAPSAQRPLNKLTPLGKPSAASRKDAVTDIPLFAAAPEATRRQLAGTVEVERFRATTHALYKADRLRLVEQALVLIEQNYVHLPLKEAMHAVDPIQRLRLLRLRLEQTAEEGLEDAVRFHHELASVFLSLRDLHTNYLLPDPIANKVAFVPFMLEDFFDEGVAEGATSRGRRFLVTRVFDGFREPPFGPGVEILRWNGIPIERAVEINGERFAGSNLEARRARGIETLTVRPLIQSLPPDEDFVLVEYQTPDGRLRELRVPWFVFEPDTSRTAGLGEIAPEVAAQQGIDLEQTMVRLARKILFAPQVVAAEGKMARRKAPPRGRGLDTMMPGVVEARPVPTDAGEIGYVRIWTFSVENADAFVAEFIRLVEQLPQDGLVIDVRGNGGGLILAGEQLLQILTAQRIEPTLFQLRNTPLNVRLAERLEFLKPWRESMRHALMTGATYSAGIPITDREAANRIGQRYHGPVVLITDALCYSTTDIFAAGFRDHGIGPILGVDGNMGAGGANVWGHDLLRQLLPGTDSPYRALPGNAAMRVSIRRTIRVGPSAGRVLEDLGVVPDQIHHMTREDLLEGNSDLIAAAADLLAGLPKRRLAIRFGPETEQGREVIADCLGIDRLDVDIDTRPNGSIDVRDGENAFAMPATGTRFLDFRGFSDGNLVASRRVFL</sequence>
<organism evidence="3 4">
    <name type="scientific">Thiocapsa marina 5811</name>
    <dbReference type="NCBI Taxonomy" id="768671"/>
    <lineage>
        <taxon>Bacteria</taxon>
        <taxon>Pseudomonadati</taxon>
        <taxon>Pseudomonadota</taxon>
        <taxon>Gammaproteobacteria</taxon>
        <taxon>Chromatiales</taxon>
        <taxon>Chromatiaceae</taxon>
        <taxon>Thiocapsa</taxon>
    </lineage>
</organism>
<dbReference type="GO" id="GO:0008236">
    <property type="term" value="F:serine-type peptidase activity"/>
    <property type="evidence" value="ECO:0007669"/>
    <property type="project" value="InterPro"/>
</dbReference>
<dbReference type="eggNOG" id="COG0793">
    <property type="taxonomic scope" value="Bacteria"/>
</dbReference>
<dbReference type="OrthoDB" id="7168509at2"/>
<proteinExistence type="predicted"/>
<dbReference type="PANTHER" id="PTHR32060:SF22">
    <property type="entry name" value="CARBOXYL-TERMINAL-PROCESSING PEPTIDASE 3, CHLOROPLASTIC"/>
    <property type="match status" value="1"/>
</dbReference>
<dbReference type="PATRIC" id="fig|768671.3.peg.2995"/>
<reference evidence="3 4" key="1">
    <citation type="submission" date="2011-06" db="EMBL/GenBank/DDBJ databases">
        <title>The draft genome of Thiocapsa marina 5811.</title>
        <authorList>
            <consortium name="US DOE Joint Genome Institute (JGI-PGF)"/>
            <person name="Lucas S."/>
            <person name="Han J."/>
            <person name="Cheng J.-F."/>
            <person name="Goodwin L."/>
            <person name="Pitluck S."/>
            <person name="Peters L."/>
            <person name="Land M.L."/>
            <person name="Hauser L."/>
            <person name="Vogl K."/>
            <person name="Liu Z."/>
            <person name="Imhoff J."/>
            <person name="Thiel V."/>
            <person name="Frigaard N.-U."/>
            <person name="Bryant D."/>
            <person name="Woyke T.J."/>
        </authorList>
    </citation>
    <scope>NUCLEOTIDE SEQUENCE [LARGE SCALE GENOMIC DNA]</scope>
    <source>
        <strain evidence="3 4">5811</strain>
    </source>
</reference>
<dbReference type="STRING" id="768671.ThimaDRAFT_2833"/>
<dbReference type="InterPro" id="IPR010767">
    <property type="entry name" value="Phage_CGC-2007_Cje0229"/>
</dbReference>
<name>F9UD30_9GAMM</name>
<dbReference type="GO" id="GO:0006508">
    <property type="term" value="P:proteolysis"/>
    <property type="evidence" value="ECO:0007669"/>
    <property type="project" value="InterPro"/>
</dbReference>
<evidence type="ECO:0000259" key="2">
    <source>
        <dbReference type="Pfam" id="PF03572"/>
    </source>
</evidence>
<keyword evidence="4" id="KW-1185">Reference proteome</keyword>
<dbReference type="RefSeq" id="WP_007193705.1">
    <property type="nucleotide sequence ID" value="NZ_AFWV01000009.1"/>
</dbReference>
<dbReference type="Proteomes" id="UP000005459">
    <property type="component" value="Unassembled WGS sequence"/>
</dbReference>
<protein>
    <recommendedName>
        <fullName evidence="2">Tail specific protease domain-containing protein</fullName>
    </recommendedName>
</protein>
<evidence type="ECO:0000313" key="3">
    <source>
        <dbReference type="EMBL" id="EGV17774.1"/>
    </source>
</evidence>
<feature type="region of interest" description="Disordered" evidence="1">
    <location>
        <begin position="165"/>
        <end position="210"/>
    </location>
</feature>
<dbReference type="Gene3D" id="3.90.226.10">
    <property type="entry name" value="2-enoyl-CoA Hydratase, Chain A, domain 1"/>
    <property type="match status" value="1"/>
</dbReference>
<feature type="domain" description="Tail specific protease" evidence="2">
    <location>
        <begin position="533"/>
        <end position="694"/>
    </location>
</feature>
<accession>F9UD30</accession>
<dbReference type="EMBL" id="AFWV01000009">
    <property type="protein sequence ID" value="EGV17774.1"/>
    <property type="molecule type" value="Genomic_DNA"/>
</dbReference>
<dbReference type="AlphaFoldDB" id="F9UD30"/>
<gene>
    <name evidence="3" type="ORF">ThimaDRAFT_2833</name>
</gene>